<keyword evidence="2" id="KW-1185">Reference proteome</keyword>
<dbReference type="EMBL" id="JAHKNI010000001">
    <property type="protein sequence ID" value="MBU3061005.1"/>
    <property type="molecule type" value="Genomic_DNA"/>
</dbReference>
<evidence type="ECO:0000313" key="2">
    <source>
        <dbReference type="Proteomes" id="UP000733379"/>
    </source>
</evidence>
<dbReference type="Proteomes" id="UP000733379">
    <property type="component" value="Unassembled WGS sequence"/>
</dbReference>
<name>A0ABS6ATU8_9NOCA</name>
<proteinExistence type="predicted"/>
<accession>A0ABS6ATU8</accession>
<comment type="caution">
    <text evidence="1">The sequence shown here is derived from an EMBL/GenBank/DDBJ whole genome shotgun (WGS) entry which is preliminary data.</text>
</comment>
<reference evidence="1 2" key="1">
    <citation type="submission" date="2021-06" db="EMBL/GenBank/DDBJ databases">
        <title>Actinomycetes sequencing.</title>
        <authorList>
            <person name="Shan Q."/>
        </authorList>
    </citation>
    <scope>NUCLEOTIDE SEQUENCE [LARGE SCALE GENOMIC DNA]</scope>
    <source>
        <strain evidence="1 2">NEAU-G5</strain>
    </source>
</reference>
<dbReference type="RefSeq" id="WP_215915770.1">
    <property type="nucleotide sequence ID" value="NZ_JAHKNI010000001.1"/>
</dbReference>
<protein>
    <submittedName>
        <fullName evidence="1">Uncharacterized protein</fullName>
    </submittedName>
</protein>
<organism evidence="1 2">
    <name type="scientific">Nocardia albiluteola</name>
    <dbReference type="NCBI Taxonomy" id="2842303"/>
    <lineage>
        <taxon>Bacteria</taxon>
        <taxon>Bacillati</taxon>
        <taxon>Actinomycetota</taxon>
        <taxon>Actinomycetes</taxon>
        <taxon>Mycobacteriales</taxon>
        <taxon>Nocardiaceae</taxon>
        <taxon>Nocardia</taxon>
    </lineage>
</organism>
<sequence>MNPVGGTTLEAREVLYYSYNDEAAFFGWLDKIPCVKSYVGRGNTLYMEVDPAAVDDENFADLFALFRRYGVDREQLRPLDTGNFSSWFAGS</sequence>
<evidence type="ECO:0000313" key="1">
    <source>
        <dbReference type="EMBL" id="MBU3061005.1"/>
    </source>
</evidence>
<gene>
    <name evidence="1" type="ORF">KO481_05635</name>
</gene>